<evidence type="ECO:0000313" key="2">
    <source>
        <dbReference type="Proteomes" id="UP001590950"/>
    </source>
</evidence>
<dbReference type="EMBL" id="JBEFKJ010000001">
    <property type="protein sequence ID" value="KAL2048422.1"/>
    <property type="molecule type" value="Genomic_DNA"/>
</dbReference>
<protein>
    <submittedName>
        <fullName evidence="1">Uncharacterized protein</fullName>
    </submittedName>
</protein>
<reference evidence="1 2" key="1">
    <citation type="submission" date="2024-09" db="EMBL/GenBank/DDBJ databases">
        <title>Rethinking Asexuality: The Enigmatic Case of Functional Sexual Genes in Lepraria (Stereocaulaceae).</title>
        <authorList>
            <person name="Doellman M."/>
            <person name="Sun Y."/>
            <person name="Barcenas-Pena A."/>
            <person name="Lumbsch H.T."/>
            <person name="Grewe F."/>
        </authorList>
    </citation>
    <scope>NUCLEOTIDE SEQUENCE [LARGE SCALE GENOMIC DNA]</scope>
    <source>
        <strain evidence="1 2">Mercado 3170</strain>
    </source>
</reference>
<name>A0ABR4AU75_9LECA</name>
<comment type="caution">
    <text evidence="1">The sequence shown here is derived from an EMBL/GenBank/DDBJ whole genome shotgun (WGS) entry which is preliminary data.</text>
</comment>
<accession>A0ABR4AU75</accession>
<organism evidence="1 2">
    <name type="scientific">Stereocaulon virgatum</name>
    <dbReference type="NCBI Taxonomy" id="373712"/>
    <lineage>
        <taxon>Eukaryota</taxon>
        <taxon>Fungi</taxon>
        <taxon>Dikarya</taxon>
        <taxon>Ascomycota</taxon>
        <taxon>Pezizomycotina</taxon>
        <taxon>Lecanoromycetes</taxon>
        <taxon>OSLEUM clade</taxon>
        <taxon>Lecanoromycetidae</taxon>
        <taxon>Lecanorales</taxon>
        <taxon>Lecanorineae</taxon>
        <taxon>Stereocaulaceae</taxon>
        <taxon>Stereocaulon</taxon>
    </lineage>
</organism>
<evidence type="ECO:0000313" key="1">
    <source>
        <dbReference type="EMBL" id="KAL2048422.1"/>
    </source>
</evidence>
<gene>
    <name evidence="1" type="ORF">N7G274_000333</name>
</gene>
<sequence>MMDSIGSVAAMYERTSSATCPINHDFATFHVSRDYLGEQILACNGIQAYDDYCQASEAIRLAQRETNLKKFQAKLARKAAIRATAYRFLYIEAKIEMKLIGLLSNVIEKAAYRQLCL</sequence>
<proteinExistence type="predicted"/>
<keyword evidence="2" id="KW-1185">Reference proteome</keyword>
<dbReference type="Proteomes" id="UP001590950">
    <property type="component" value="Unassembled WGS sequence"/>
</dbReference>